<evidence type="ECO:0000256" key="1">
    <source>
        <dbReference type="ARBA" id="ARBA00022980"/>
    </source>
</evidence>
<dbReference type="EMBL" id="MCFN01001014">
    <property type="protein sequence ID" value="OXB53984.1"/>
    <property type="molecule type" value="Genomic_DNA"/>
</dbReference>
<dbReference type="SMART" id="SM01403">
    <property type="entry name" value="Ribosomal_S10"/>
    <property type="match status" value="1"/>
</dbReference>
<evidence type="ECO:0000313" key="4">
    <source>
        <dbReference type="EMBL" id="OXB53984.1"/>
    </source>
</evidence>
<feature type="domain" description="Small ribosomal subunit protein uS10" evidence="3">
    <location>
        <begin position="72"/>
        <end position="162"/>
    </location>
</feature>
<evidence type="ECO:0000313" key="5">
    <source>
        <dbReference type="Proteomes" id="UP000198323"/>
    </source>
</evidence>
<dbReference type="Proteomes" id="UP000198323">
    <property type="component" value="Unassembled WGS sequence"/>
</dbReference>
<dbReference type="PANTHER" id="PTHR13473">
    <property type="entry name" value="MITOCHONDRIAL RIBOSOMAL PROTEIN L48"/>
    <property type="match status" value="1"/>
</dbReference>
<gene>
    <name evidence="4" type="ORF">ASZ78_010108</name>
</gene>
<evidence type="ECO:0000259" key="3">
    <source>
        <dbReference type="SMART" id="SM01403"/>
    </source>
</evidence>
<reference evidence="4 5" key="1">
    <citation type="submission" date="2016-07" db="EMBL/GenBank/DDBJ databases">
        <title>Disparate Historic Effective Population Sizes Predicted by Modern Levels of Genome Diversity for the Scaled Quail (Callipepla squamata) and the Northern Bobwhite (Colinus virginianus): Inferences from First and Second Generation Draft Genome Assemblies for Sympatric New World Quail.</title>
        <authorList>
            <person name="Oldeschulte D.L."/>
            <person name="Halley Y.A."/>
            <person name="Bhattarai E.K."/>
            <person name="Brashear W.A."/>
            <person name="Hill J."/>
            <person name="Metz R.P."/>
            <person name="Johnson C.D."/>
            <person name="Rollins D."/>
            <person name="Peterson M.J."/>
            <person name="Bickhart D.M."/>
            <person name="Decker J.E."/>
            <person name="Seabury C.M."/>
        </authorList>
    </citation>
    <scope>NUCLEOTIDE SEQUENCE [LARGE SCALE GENOMIC DNA]</scope>
    <source>
        <strain evidence="4 5">Texas</strain>
        <tissue evidence="4">Leg muscle</tissue>
    </source>
</reference>
<dbReference type="InterPro" id="IPR036838">
    <property type="entry name" value="Ribosomal_uS10_dom_sf"/>
</dbReference>
<keyword evidence="1" id="KW-0689">Ribosomal protein</keyword>
<dbReference type="InterPro" id="IPR027487">
    <property type="entry name" value="Ribosomal_mL48"/>
</dbReference>
<dbReference type="PANTHER" id="PTHR13473:SF0">
    <property type="entry name" value="LARGE RIBOSOMAL SUBUNIT PROTEIN ML48"/>
    <property type="match status" value="1"/>
</dbReference>
<name>A0A226MFD0_CALSU</name>
<dbReference type="AlphaFoldDB" id="A0A226MFD0"/>
<proteinExistence type="predicted"/>
<dbReference type="OrthoDB" id="5984298at2759"/>
<comment type="caution">
    <text evidence="4">The sequence shown here is derived from an EMBL/GenBank/DDBJ whole genome shotgun (WGS) entry which is preliminary data.</text>
</comment>
<organism evidence="4 5">
    <name type="scientific">Callipepla squamata</name>
    <name type="common">Scaled quail</name>
    <dbReference type="NCBI Taxonomy" id="9009"/>
    <lineage>
        <taxon>Eukaryota</taxon>
        <taxon>Metazoa</taxon>
        <taxon>Chordata</taxon>
        <taxon>Craniata</taxon>
        <taxon>Vertebrata</taxon>
        <taxon>Euteleostomi</taxon>
        <taxon>Archelosauria</taxon>
        <taxon>Archosauria</taxon>
        <taxon>Dinosauria</taxon>
        <taxon>Saurischia</taxon>
        <taxon>Theropoda</taxon>
        <taxon>Coelurosauria</taxon>
        <taxon>Aves</taxon>
        <taxon>Neognathae</taxon>
        <taxon>Galloanserae</taxon>
        <taxon>Galliformes</taxon>
        <taxon>Odontophoridae</taxon>
        <taxon>Callipepla</taxon>
    </lineage>
</organism>
<protein>
    <recommendedName>
        <fullName evidence="3">Small ribosomal subunit protein uS10 domain-containing protein</fullName>
    </recommendedName>
</protein>
<dbReference type="STRING" id="9009.A0A226MFD0"/>
<sequence>MEKSAHETEFEDKEKIEGGALVNYHRHYRSNPTHGIGKYKHLLPKEVPKRKRDRVQMKEINVGTEHEYGDINIQMTSYDMCLVEHFAQYVHKLCNQLSIRVNESYAMPTKTNEVLFLEERGSKMQLDAVLTTHQRVVQHTESDFKSRLKARPELEELLAQVS</sequence>
<dbReference type="GO" id="GO:1990904">
    <property type="term" value="C:ribonucleoprotein complex"/>
    <property type="evidence" value="ECO:0007669"/>
    <property type="project" value="UniProtKB-KW"/>
</dbReference>
<keyword evidence="5" id="KW-1185">Reference proteome</keyword>
<dbReference type="SUPFAM" id="SSF54999">
    <property type="entry name" value="Ribosomal protein S10"/>
    <property type="match status" value="1"/>
</dbReference>
<keyword evidence="2" id="KW-0687">Ribonucleoprotein</keyword>
<dbReference type="Pfam" id="PF00338">
    <property type="entry name" value="Ribosomal_S10"/>
    <property type="match status" value="1"/>
</dbReference>
<evidence type="ECO:0000256" key="2">
    <source>
        <dbReference type="ARBA" id="ARBA00023274"/>
    </source>
</evidence>
<dbReference type="Gene3D" id="3.30.70.600">
    <property type="entry name" value="Ribosomal protein S10 domain"/>
    <property type="match status" value="1"/>
</dbReference>
<dbReference type="GO" id="GO:0005761">
    <property type="term" value="C:mitochondrial ribosome"/>
    <property type="evidence" value="ECO:0007669"/>
    <property type="project" value="InterPro"/>
</dbReference>
<dbReference type="InterPro" id="IPR027486">
    <property type="entry name" value="Ribosomal_uS10_dom"/>
</dbReference>
<accession>A0A226MFD0</accession>